<name>A0A507QKF1_MONPU</name>
<feature type="transmembrane region" description="Helical" evidence="1">
    <location>
        <begin position="44"/>
        <end position="72"/>
    </location>
</feature>
<dbReference type="Gene3D" id="1.25.40.10">
    <property type="entry name" value="Tetratricopeptide repeat domain"/>
    <property type="match status" value="1"/>
</dbReference>
<evidence type="ECO:0000256" key="1">
    <source>
        <dbReference type="SAM" id="Phobius"/>
    </source>
</evidence>
<evidence type="ECO:0000313" key="3">
    <source>
        <dbReference type="Proteomes" id="UP000319663"/>
    </source>
</evidence>
<gene>
    <name evidence="2" type="ORF">MPDQ_005766</name>
</gene>
<accession>A0A507QKF1</accession>
<keyword evidence="1" id="KW-0812">Transmembrane</keyword>
<dbReference type="SUPFAM" id="SSF48452">
    <property type="entry name" value="TPR-like"/>
    <property type="match status" value="1"/>
</dbReference>
<proteinExistence type="predicted"/>
<evidence type="ECO:0000313" key="2">
    <source>
        <dbReference type="EMBL" id="TQB67440.1"/>
    </source>
</evidence>
<reference evidence="2 3" key="1">
    <citation type="submission" date="2019-06" db="EMBL/GenBank/DDBJ databases">
        <title>Wine fermentation using esterase from Monascus purpureus.</title>
        <authorList>
            <person name="Geng C."/>
            <person name="Zhang Y."/>
        </authorList>
    </citation>
    <scope>NUCLEOTIDE SEQUENCE [LARGE SCALE GENOMIC DNA]</scope>
    <source>
        <strain evidence="2">HQ1</strain>
    </source>
</reference>
<dbReference type="STRING" id="5098.A0A507QKF1"/>
<dbReference type="Proteomes" id="UP000319663">
    <property type="component" value="Unassembled WGS sequence"/>
</dbReference>
<dbReference type="InterPro" id="IPR011990">
    <property type="entry name" value="TPR-like_helical_dom_sf"/>
</dbReference>
<keyword evidence="1" id="KW-1133">Transmembrane helix</keyword>
<feature type="transmembrane region" description="Helical" evidence="1">
    <location>
        <begin position="78"/>
        <end position="97"/>
    </location>
</feature>
<keyword evidence="1" id="KW-0472">Membrane</keyword>
<dbReference type="AlphaFoldDB" id="A0A507QKF1"/>
<comment type="caution">
    <text evidence="2">The sequence shown here is derived from an EMBL/GenBank/DDBJ whole genome shotgun (WGS) entry which is preliminary data.</text>
</comment>
<keyword evidence="3" id="KW-1185">Reference proteome</keyword>
<sequence length="466" mass="53405">MTSVNNPTPLFDLWPEAKEKNTGFDRENFENQARYCDILSIIKLLFFSTGTFMTMRLGVGLLLGCYICLPPFGLSFDYRLVLSHSLLFTAAWYILLLQPRNWFTTQIGGILKDWLSNASEHEPTKFTEIVYAPNGDDAVVDVYAIHGLGSNATTAWTYRNSGTQTPWLKDILPAVDGLEDIRAIQANHQSQWSFSHIMRDSDSGKKASLISARKRIRYADISSLFRGKSVHSLMTRLSSYSLVEFSASIDSVHIHPLIHYWARLRLPADQRNKLSRDSLELLLRALHQKPTGDTWWLAYELSKTLLRNHRYRDAEIFLRWEFLEATKALNAEHPKCLAIAHILTKLLLFQERNEEAKKWYQWLLSSQRRVLSKTDVSTLTALTDFGRILVREGKYEMAFQALLAIYQGTAMPECIGKAPSNQTRAREALEWFQHIFEVQKTLGQEHMVFLNIAYAIGIIPMVPTGI</sequence>
<organism evidence="2 3">
    <name type="scientific">Monascus purpureus</name>
    <name type="common">Red mold</name>
    <name type="synonym">Monascus anka</name>
    <dbReference type="NCBI Taxonomy" id="5098"/>
    <lineage>
        <taxon>Eukaryota</taxon>
        <taxon>Fungi</taxon>
        <taxon>Dikarya</taxon>
        <taxon>Ascomycota</taxon>
        <taxon>Pezizomycotina</taxon>
        <taxon>Eurotiomycetes</taxon>
        <taxon>Eurotiomycetidae</taxon>
        <taxon>Eurotiales</taxon>
        <taxon>Aspergillaceae</taxon>
        <taxon>Monascus</taxon>
    </lineage>
</organism>
<protein>
    <submittedName>
        <fullName evidence="2">Uncharacterized protein</fullName>
    </submittedName>
</protein>
<dbReference type="EMBL" id="VIFY01000428">
    <property type="protein sequence ID" value="TQB67440.1"/>
    <property type="molecule type" value="Genomic_DNA"/>
</dbReference>